<evidence type="ECO:0000313" key="2">
    <source>
        <dbReference type="EnsemblPlants" id="Pp3c7_6690V3.1"/>
    </source>
</evidence>
<dbReference type="Proteomes" id="UP000006727">
    <property type="component" value="Chromosome 7"/>
</dbReference>
<sequence>MTISKSRKDEMRMKLAVALAMWKTSIRSNPGAEENQWRRKAEVLEEKYIVVTKQLEELQGAVVLDRLPLLAPCKCHFLKSAGNEQNEGRNSYGDYIRQSAVQIFLRNVRVLRKLKLQSVDDNSDEMQGNLAIVIDFVIELLSCQAKSIHLKGRYSEAYIHHAVDFIKDTIPLLRREQCEESQLLVVNNLVKKLALDLVGNLLNFTPSCQDDSQGDDQEETLVVMLRLAEYAYIGHRMLLTSSQQMTMVLERLQCTDPFDEGFSQAYENLFYVIQLIETLVSAHLKSWKDGNNIEQEILEEWVTSHFHCKSTLEGRPNAWTSQIMIMLDSITEKLLEQLQPSAELDAHDGLDIWQKALVHLLASTSSTIREIQQL</sequence>
<name>A0A2K1KAP8_PHYPA</name>
<dbReference type="Gramene" id="Pp3c7_6690V3.2">
    <property type="protein sequence ID" value="Pp3c7_6690V3.2"/>
    <property type="gene ID" value="Pp3c7_6690"/>
</dbReference>
<dbReference type="GO" id="GO:0000212">
    <property type="term" value="P:meiotic spindle organization"/>
    <property type="evidence" value="ECO:0007669"/>
    <property type="project" value="InterPro"/>
</dbReference>
<dbReference type="PANTHER" id="PTHR35768">
    <property type="entry name" value="PROTEIN MULTIPOLAR SPINDLE 1"/>
    <property type="match status" value="1"/>
</dbReference>
<protein>
    <submittedName>
        <fullName evidence="1 2">Uncharacterized protein</fullName>
    </submittedName>
</protein>
<proteinExistence type="predicted"/>
<evidence type="ECO:0000313" key="1">
    <source>
        <dbReference type="EMBL" id="PNR50854.1"/>
    </source>
</evidence>
<dbReference type="Gramene" id="Pp3c7_6690V3.1">
    <property type="protein sequence ID" value="Pp3c7_6690V3.1"/>
    <property type="gene ID" value="Pp3c7_6690"/>
</dbReference>
<reference evidence="2" key="3">
    <citation type="submission" date="2020-12" db="UniProtKB">
        <authorList>
            <consortium name="EnsemblPlants"/>
        </authorList>
    </citation>
    <scope>IDENTIFICATION</scope>
</reference>
<dbReference type="InterPro" id="IPR037500">
    <property type="entry name" value="Msp1"/>
</dbReference>
<dbReference type="STRING" id="3218.A0A2K1KAP8"/>
<gene>
    <name evidence="2" type="primary">LOC112284408</name>
    <name evidence="1" type="ORF">PHYPA_010040</name>
</gene>
<accession>A0A2K1KAP8</accession>
<reference evidence="1 3" key="2">
    <citation type="journal article" date="2018" name="Plant J.">
        <title>The Physcomitrella patens chromosome-scale assembly reveals moss genome structure and evolution.</title>
        <authorList>
            <person name="Lang D."/>
            <person name="Ullrich K.K."/>
            <person name="Murat F."/>
            <person name="Fuchs J."/>
            <person name="Jenkins J."/>
            <person name="Haas F.B."/>
            <person name="Piednoel M."/>
            <person name="Gundlach H."/>
            <person name="Van Bel M."/>
            <person name="Meyberg R."/>
            <person name="Vives C."/>
            <person name="Morata J."/>
            <person name="Symeonidi A."/>
            <person name="Hiss M."/>
            <person name="Muchero W."/>
            <person name="Kamisugi Y."/>
            <person name="Saleh O."/>
            <person name="Blanc G."/>
            <person name="Decker E.L."/>
            <person name="van Gessel N."/>
            <person name="Grimwood J."/>
            <person name="Hayes R.D."/>
            <person name="Graham S.W."/>
            <person name="Gunter L.E."/>
            <person name="McDaniel S.F."/>
            <person name="Hoernstein S.N.W."/>
            <person name="Larsson A."/>
            <person name="Li F.W."/>
            <person name="Perroud P.F."/>
            <person name="Phillips J."/>
            <person name="Ranjan P."/>
            <person name="Rokshar D.S."/>
            <person name="Rothfels C.J."/>
            <person name="Schneider L."/>
            <person name="Shu S."/>
            <person name="Stevenson D.W."/>
            <person name="Thummler F."/>
            <person name="Tillich M."/>
            <person name="Villarreal Aguilar J.C."/>
            <person name="Widiez T."/>
            <person name="Wong G.K."/>
            <person name="Wymore A."/>
            <person name="Zhang Y."/>
            <person name="Zimmer A.D."/>
            <person name="Quatrano R.S."/>
            <person name="Mayer K.F.X."/>
            <person name="Goodstein D."/>
            <person name="Casacuberta J.M."/>
            <person name="Vandepoele K."/>
            <person name="Reski R."/>
            <person name="Cuming A.C."/>
            <person name="Tuskan G.A."/>
            <person name="Maumus F."/>
            <person name="Salse J."/>
            <person name="Schmutz J."/>
            <person name="Rensing S.A."/>
        </authorList>
    </citation>
    <scope>NUCLEOTIDE SEQUENCE [LARGE SCALE GENOMIC DNA]</scope>
    <source>
        <strain evidence="2 3">cv. Gransden 2004</strain>
    </source>
</reference>
<dbReference type="GeneID" id="112284408"/>
<dbReference type="PANTHER" id="PTHR35768:SF1">
    <property type="entry name" value="PROTEIN MULTIPOLAR SPINDLE 1"/>
    <property type="match status" value="1"/>
</dbReference>
<evidence type="ECO:0000313" key="3">
    <source>
        <dbReference type="Proteomes" id="UP000006727"/>
    </source>
</evidence>
<dbReference type="EnsemblPlants" id="Pp3c7_6690V3.1">
    <property type="protein sequence ID" value="Pp3c7_6690V3.1"/>
    <property type="gene ID" value="Pp3c7_6690"/>
</dbReference>
<dbReference type="EMBL" id="ABEU02000007">
    <property type="protein sequence ID" value="PNR50854.1"/>
    <property type="molecule type" value="Genomic_DNA"/>
</dbReference>
<dbReference type="GO" id="GO:0042138">
    <property type="term" value="P:meiotic DNA double-strand break formation"/>
    <property type="evidence" value="ECO:0007669"/>
    <property type="project" value="InterPro"/>
</dbReference>
<dbReference type="EnsemblPlants" id="Pp3c7_6690V3.2">
    <property type="protein sequence ID" value="Pp3c7_6690V3.2"/>
    <property type="gene ID" value="Pp3c7_6690"/>
</dbReference>
<reference evidence="1 3" key="1">
    <citation type="journal article" date="2008" name="Science">
        <title>The Physcomitrella genome reveals evolutionary insights into the conquest of land by plants.</title>
        <authorList>
            <person name="Rensing S."/>
            <person name="Lang D."/>
            <person name="Zimmer A."/>
            <person name="Terry A."/>
            <person name="Salamov A."/>
            <person name="Shapiro H."/>
            <person name="Nishiyama T."/>
            <person name="Perroud P.-F."/>
            <person name="Lindquist E."/>
            <person name="Kamisugi Y."/>
            <person name="Tanahashi T."/>
            <person name="Sakakibara K."/>
            <person name="Fujita T."/>
            <person name="Oishi K."/>
            <person name="Shin-I T."/>
            <person name="Kuroki Y."/>
            <person name="Toyoda A."/>
            <person name="Suzuki Y."/>
            <person name="Hashimoto A."/>
            <person name="Yamaguchi K."/>
            <person name="Sugano A."/>
            <person name="Kohara Y."/>
            <person name="Fujiyama A."/>
            <person name="Anterola A."/>
            <person name="Aoki S."/>
            <person name="Ashton N."/>
            <person name="Barbazuk W.B."/>
            <person name="Barker E."/>
            <person name="Bennetzen J."/>
            <person name="Bezanilla M."/>
            <person name="Blankenship R."/>
            <person name="Cho S.H."/>
            <person name="Dutcher S."/>
            <person name="Estelle M."/>
            <person name="Fawcett J.A."/>
            <person name="Gundlach H."/>
            <person name="Hanada K."/>
            <person name="Heyl A."/>
            <person name="Hicks K.A."/>
            <person name="Hugh J."/>
            <person name="Lohr M."/>
            <person name="Mayer K."/>
            <person name="Melkozernov A."/>
            <person name="Murata T."/>
            <person name="Nelson D."/>
            <person name="Pils B."/>
            <person name="Prigge M."/>
            <person name="Reiss B."/>
            <person name="Renner T."/>
            <person name="Rombauts S."/>
            <person name="Rushton P."/>
            <person name="Sanderfoot A."/>
            <person name="Schween G."/>
            <person name="Shiu S.-H."/>
            <person name="Stueber K."/>
            <person name="Theodoulou F.L."/>
            <person name="Tu H."/>
            <person name="Van de Peer Y."/>
            <person name="Verrier P.J."/>
            <person name="Waters E."/>
            <person name="Wood A."/>
            <person name="Yang L."/>
            <person name="Cove D."/>
            <person name="Cuming A."/>
            <person name="Hasebe M."/>
            <person name="Lucas S."/>
            <person name="Mishler D.B."/>
            <person name="Reski R."/>
            <person name="Grigoriev I."/>
            <person name="Quatrano R.S."/>
            <person name="Boore J.L."/>
        </authorList>
    </citation>
    <scope>NUCLEOTIDE SEQUENCE [LARGE SCALE GENOMIC DNA]</scope>
    <source>
        <strain evidence="2 3">cv. Gransden 2004</strain>
    </source>
</reference>
<organism evidence="1">
    <name type="scientific">Physcomitrium patens</name>
    <name type="common">Spreading-leaved earth moss</name>
    <name type="synonym">Physcomitrella patens</name>
    <dbReference type="NCBI Taxonomy" id="3218"/>
    <lineage>
        <taxon>Eukaryota</taxon>
        <taxon>Viridiplantae</taxon>
        <taxon>Streptophyta</taxon>
        <taxon>Embryophyta</taxon>
        <taxon>Bryophyta</taxon>
        <taxon>Bryophytina</taxon>
        <taxon>Bryopsida</taxon>
        <taxon>Funariidae</taxon>
        <taxon>Funariales</taxon>
        <taxon>Funariaceae</taxon>
        <taxon>Physcomitrium</taxon>
    </lineage>
</organism>
<dbReference type="RefSeq" id="XP_024379946.1">
    <property type="nucleotide sequence ID" value="XM_024524178.2"/>
</dbReference>
<keyword evidence="3" id="KW-1185">Reference proteome</keyword>
<dbReference type="AlphaFoldDB" id="A0A2K1KAP8"/>